<evidence type="ECO:0000313" key="2">
    <source>
        <dbReference type="EMBL" id="EAQ91306.1"/>
    </source>
</evidence>
<dbReference type="HOGENOM" id="CLU_3124903_0_0_1"/>
<name>Q2H963_CHAGB</name>
<feature type="region of interest" description="Disordered" evidence="1">
    <location>
        <begin position="27"/>
        <end position="50"/>
    </location>
</feature>
<accession>Q2H963</accession>
<protein>
    <submittedName>
        <fullName evidence="2">Uncharacterized protein</fullName>
    </submittedName>
</protein>
<dbReference type="AlphaFoldDB" id="Q2H963"/>
<evidence type="ECO:0000313" key="3">
    <source>
        <dbReference type="Proteomes" id="UP000001056"/>
    </source>
</evidence>
<organism evidence="2 3">
    <name type="scientific">Chaetomium globosum (strain ATCC 6205 / CBS 148.51 / DSM 1962 / NBRC 6347 / NRRL 1970)</name>
    <name type="common">Soil fungus</name>
    <dbReference type="NCBI Taxonomy" id="306901"/>
    <lineage>
        <taxon>Eukaryota</taxon>
        <taxon>Fungi</taxon>
        <taxon>Dikarya</taxon>
        <taxon>Ascomycota</taxon>
        <taxon>Pezizomycotina</taxon>
        <taxon>Sordariomycetes</taxon>
        <taxon>Sordariomycetidae</taxon>
        <taxon>Sordariales</taxon>
        <taxon>Chaetomiaceae</taxon>
        <taxon>Chaetomium</taxon>
    </lineage>
</organism>
<gene>
    <name evidence="2" type="ORF">CHGG_03241</name>
</gene>
<keyword evidence="3" id="KW-1185">Reference proteome</keyword>
<proteinExistence type="predicted"/>
<dbReference type="EMBL" id="CH408030">
    <property type="protein sequence ID" value="EAQ91306.1"/>
    <property type="molecule type" value="Genomic_DNA"/>
</dbReference>
<dbReference type="GeneID" id="4388616"/>
<reference evidence="3" key="1">
    <citation type="journal article" date="2015" name="Genome Announc.">
        <title>Draft genome sequence of the cellulolytic fungus Chaetomium globosum.</title>
        <authorList>
            <person name="Cuomo C.A."/>
            <person name="Untereiner W.A."/>
            <person name="Ma L.-J."/>
            <person name="Grabherr M."/>
            <person name="Birren B.W."/>
        </authorList>
    </citation>
    <scope>NUCLEOTIDE SEQUENCE [LARGE SCALE GENOMIC DNA]</scope>
    <source>
        <strain evidence="3">ATCC 6205 / CBS 148.51 / DSM 1962 / NBRC 6347 / NRRL 1970</strain>
    </source>
</reference>
<dbReference type="RefSeq" id="XP_001229757.1">
    <property type="nucleotide sequence ID" value="XM_001229756.1"/>
</dbReference>
<sequence>MVLANRGFALSPSCHPSNLLANVFERNSLPPTQSSSDCLGSAPERMRRAE</sequence>
<dbReference type="InParanoid" id="Q2H963"/>
<dbReference type="Proteomes" id="UP000001056">
    <property type="component" value="Unassembled WGS sequence"/>
</dbReference>
<dbReference type="VEuPathDB" id="FungiDB:CHGG_03241"/>
<evidence type="ECO:0000256" key="1">
    <source>
        <dbReference type="SAM" id="MobiDB-lite"/>
    </source>
</evidence>
<feature type="compositionally biased region" description="Polar residues" evidence="1">
    <location>
        <begin position="29"/>
        <end position="38"/>
    </location>
</feature>